<reference evidence="3" key="1">
    <citation type="submission" date="2019-03" db="EMBL/GenBank/DDBJ databases">
        <title>Snf2 controls pulcherriminic acid biosynthesis and connects pigmentation and antifungal activity of the yeast Metschnikowia pulcherrima.</title>
        <authorList>
            <person name="Gore-Lloyd D."/>
            <person name="Sumann I."/>
            <person name="Brachmann A.O."/>
            <person name="Schneeberger K."/>
            <person name="Ortiz-Merino R.A."/>
            <person name="Moreno-Beltran M."/>
            <person name="Schlaefli M."/>
            <person name="Kirner P."/>
            <person name="Santos Kron A."/>
            <person name="Wolfe K.H."/>
            <person name="Piel J."/>
            <person name="Ahrens C.H."/>
            <person name="Henk D."/>
            <person name="Freimoser F.M."/>
        </authorList>
    </citation>
    <scope>NUCLEOTIDE SEQUENCE [LARGE SCALE GENOMIC DNA]</scope>
    <source>
        <strain evidence="3">APC 1.2</strain>
    </source>
</reference>
<feature type="region of interest" description="Disordered" evidence="1">
    <location>
        <begin position="121"/>
        <end position="150"/>
    </location>
</feature>
<feature type="compositionally biased region" description="Basic and acidic residues" evidence="1">
    <location>
        <begin position="132"/>
        <end position="150"/>
    </location>
</feature>
<accession>A0A4P6XL52</accession>
<organism evidence="2 3">
    <name type="scientific">Metschnikowia aff. pulcherrima</name>
    <dbReference type="NCBI Taxonomy" id="2163413"/>
    <lineage>
        <taxon>Eukaryota</taxon>
        <taxon>Fungi</taxon>
        <taxon>Dikarya</taxon>
        <taxon>Ascomycota</taxon>
        <taxon>Saccharomycotina</taxon>
        <taxon>Pichiomycetes</taxon>
        <taxon>Metschnikowiaceae</taxon>
        <taxon>Metschnikowia</taxon>
    </lineage>
</organism>
<feature type="region of interest" description="Disordered" evidence="1">
    <location>
        <begin position="185"/>
        <end position="216"/>
    </location>
</feature>
<feature type="region of interest" description="Disordered" evidence="1">
    <location>
        <begin position="275"/>
        <end position="294"/>
    </location>
</feature>
<feature type="compositionally biased region" description="Basic residues" evidence="1">
    <location>
        <begin position="375"/>
        <end position="386"/>
    </location>
</feature>
<dbReference type="AlphaFoldDB" id="A0A4P6XL52"/>
<dbReference type="EMBL" id="CP034457">
    <property type="protein sequence ID" value="QBM87469.1"/>
    <property type="molecule type" value="Genomic_DNA"/>
</dbReference>
<evidence type="ECO:0000313" key="2">
    <source>
        <dbReference type="EMBL" id="QBM87469.1"/>
    </source>
</evidence>
<feature type="region of interest" description="Disordered" evidence="1">
    <location>
        <begin position="305"/>
        <end position="397"/>
    </location>
</feature>
<feature type="compositionally biased region" description="Polar residues" evidence="1">
    <location>
        <begin position="322"/>
        <end position="336"/>
    </location>
</feature>
<gene>
    <name evidence="2" type="ORF">METSCH_B06710</name>
</gene>
<feature type="compositionally biased region" description="Polar residues" evidence="1">
    <location>
        <begin position="356"/>
        <end position="374"/>
    </location>
</feature>
<proteinExistence type="predicted"/>
<dbReference type="Proteomes" id="UP000292447">
    <property type="component" value="Chromosome II"/>
</dbReference>
<evidence type="ECO:0000313" key="3">
    <source>
        <dbReference type="Proteomes" id="UP000292447"/>
    </source>
</evidence>
<feature type="region of interest" description="Disordered" evidence="1">
    <location>
        <begin position="55"/>
        <end position="83"/>
    </location>
</feature>
<protein>
    <submittedName>
        <fullName evidence="2">Uncharacterized protein</fullName>
    </submittedName>
</protein>
<sequence length="484" mass="54256">MDDFDFRAVAEKYSPHKYTAEQIPEIPVYNRETNKFRRFSRIVSVPEMSVQELAAPSQPASLGQFKKHEKSGFYRPNPVEKDGEKDYKHITRKIPEIGIEPSEPKAAPLSPQGARRIHEWINRRSSPPPKNGDPKSRPSSETKRLEAFKNPEFMLDTRRNVSEKHSSANPKQFPKFVPQYQPHFRTRSIKEPENEVLETTTPKSHERKDSTPVTATPATYASSRVSTFESHLSVKSYASSETELLSVECCEPDIFSYYEKAGGLRSQYEGSLFERPRAGEDDLPPEPPKHEQGIVSDVVLSTSRDSVPRNNIGEAKNLHKPITSTQGDTVSSTQGKAISRTRENPTTKAQIVMPSRSDNALSVKSENLSQSQTKQKPRSHSNHVRPHSSAMHSSGVPAKPAHDFCLDFGADYNKSKFTIPIENQVRRPHRHNDQVFIRKAVIPLKESNIEAPTNGDRRSVSSGNRVFSGLKNGLGLLSGKSGLK</sequence>
<evidence type="ECO:0000256" key="1">
    <source>
        <dbReference type="SAM" id="MobiDB-lite"/>
    </source>
</evidence>
<name>A0A4P6XL52_9ASCO</name>
<keyword evidence="3" id="KW-1185">Reference proteome</keyword>